<dbReference type="Proteomes" id="UP000280685">
    <property type="component" value="Chromosome 1"/>
</dbReference>
<protein>
    <submittedName>
        <fullName evidence="3">Uncharacterized protein</fullName>
    </submittedName>
</protein>
<proteinExistence type="predicted"/>
<evidence type="ECO:0000313" key="3">
    <source>
        <dbReference type="EMBL" id="VBB73728.1"/>
    </source>
</evidence>
<feature type="region of interest" description="Disordered" evidence="1">
    <location>
        <begin position="38"/>
        <end position="61"/>
    </location>
</feature>
<keyword evidence="2" id="KW-0472">Membrane</keyword>
<evidence type="ECO:0000256" key="1">
    <source>
        <dbReference type="SAM" id="MobiDB-lite"/>
    </source>
</evidence>
<dbReference type="EMBL" id="LR026964">
    <property type="protein sequence ID" value="VBB73728.1"/>
    <property type="molecule type" value="Genomic_DNA"/>
</dbReference>
<evidence type="ECO:0000256" key="2">
    <source>
        <dbReference type="SAM" id="Phobius"/>
    </source>
</evidence>
<gene>
    <name evidence="3" type="ORF">PODCO_121383</name>
</gene>
<feature type="transmembrane region" description="Helical" evidence="2">
    <location>
        <begin position="605"/>
        <end position="625"/>
    </location>
</feature>
<organism evidence="3 4">
    <name type="scientific">Podospora comata</name>
    <dbReference type="NCBI Taxonomy" id="48703"/>
    <lineage>
        <taxon>Eukaryota</taxon>
        <taxon>Fungi</taxon>
        <taxon>Dikarya</taxon>
        <taxon>Ascomycota</taxon>
        <taxon>Pezizomycotina</taxon>
        <taxon>Sordariomycetes</taxon>
        <taxon>Sordariomycetidae</taxon>
        <taxon>Sordariales</taxon>
        <taxon>Podosporaceae</taxon>
        <taxon>Podospora</taxon>
    </lineage>
</organism>
<keyword evidence="4" id="KW-1185">Reference proteome</keyword>
<reference evidence="3" key="1">
    <citation type="submission" date="2018-02" db="EMBL/GenBank/DDBJ databases">
        <authorList>
            <person name="Silar P."/>
        </authorList>
    </citation>
    <scope>NUCLEOTIDE SEQUENCE [LARGE SCALE GENOMIC DNA]</scope>
    <source>
        <strain evidence="3">T</strain>
    </source>
</reference>
<feature type="transmembrane region" description="Helical" evidence="2">
    <location>
        <begin position="637"/>
        <end position="656"/>
    </location>
</feature>
<feature type="region of interest" description="Disordered" evidence="1">
    <location>
        <begin position="280"/>
        <end position="305"/>
    </location>
</feature>
<name>A0ABY6RZF4_PODCO</name>
<accession>A0ABY6RZF4</accession>
<keyword evidence="2" id="KW-1133">Transmembrane helix</keyword>
<evidence type="ECO:0000313" key="4">
    <source>
        <dbReference type="Proteomes" id="UP000280685"/>
    </source>
</evidence>
<sequence>MCRYGPMSMAIDAFCSVCGHLRCVYCMVATIKVRGDVKPSLHTSGRAPSHSTIEPEGDQKVEIEPEGDQKVEIELPHVGRQPLSTNLTNTDGEDSDIESIFSGAPSLGSSQTSAMSEVDNSALYELRYLLLHNEQLRPLYGVAMTRVGPERFHINLRRLLRNYGRDLEKEARTYLQTMAAGFVRVAARRLSVLIKEAILNNNGHENGWGRSGAKSKLLGYLKDLPDSDDDSDYDPDEAALETLKDVKTFMLQSTAFLLFHSAFRAWLKLDTEYTGQVMAARETQSDRARTSIPRENGLTMSPDERPRSRPFAFTMIWKYCRNAILDFCQQDVPPGQFRVSWTCRCGDRLRLQVPESHAKAAKAFATQAAGSNTDTLSCHSHGTLTAGLPSSSNQASVNSGAEMMEAGASPVHSPYTSLSGDDSEHEALFIPAGTKKFLLLCVNIRSTMGRRLTKLVNVDVTDVANDGEMFQRLNNAYHATRTASAWNPFVKPKTMQYIRFQLLFLQKSGEVVGSYEANSIPSTQEVMKQEYSFRPCPPKIGDLPMPPHIFMHMFLDPGDHLGLMAVELLPKKLWAELRWHRHLNSSANIPGGWGFLMVEGIRDDLVRVLVVVLLILVTILVATWSAVMNDVQGATGLGQYCLALLAIVTSVLFWQWSI</sequence>
<keyword evidence="2" id="KW-0812">Transmembrane</keyword>